<evidence type="ECO:0000313" key="2">
    <source>
        <dbReference type="Proteomes" id="UP000032305"/>
    </source>
</evidence>
<proteinExistence type="predicted"/>
<protein>
    <recommendedName>
        <fullName evidence="3">LexA repressor DNA-binding domain-containing protein</fullName>
    </recommendedName>
</protein>
<evidence type="ECO:0008006" key="3">
    <source>
        <dbReference type="Google" id="ProtNLM"/>
    </source>
</evidence>
<evidence type="ECO:0000313" key="1">
    <source>
        <dbReference type="EMBL" id="GAM01903.1"/>
    </source>
</evidence>
<dbReference type="InterPro" id="IPR036390">
    <property type="entry name" value="WH_DNA-bd_sf"/>
</dbReference>
<gene>
    <name evidence="1" type="ORF">SP5_069_01470</name>
</gene>
<comment type="caution">
    <text evidence="1">The sequence shown here is derived from an EMBL/GenBank/DDBJ whole genome shotgun (WGS) entry which is preliminary data.</text>
</comment>
<dbReference type="InterPro" id="IPR036388">
    <property type="entry name" value="WH-like_DNA-bd_sf"/>
</dbReference>
<dbReference type="SUPFAM" id="SSF46785">
    <property type="entry name" value="Winged helix' DNA-binding domain"/>
    <property type="match status" value="1"/>
</dbReference>
<name>A0A0A1W9A6_9SPHN</name>
<dbReference type="AlphaFoldDB" id="A0A0A1W9A6"/>
<reference evidence="1 2" key="1">
    <citation type="submission" date="2014-11" db="EMBL/GenBank/DDBJ databases">
        <title>Whole genome shotgun sequence of Sphingomonas parapaucimobilis NBRC 15100.</title>
        <authorList>
            <person name="Katano-Makiyama Y."/>
            <person name="Hosoyama A."/>
            <person name="Hashimoto M."/>
            <person name="Hosoyama Y."/>
            <person name="Noguchi M."/>
            <person name="Numata M."/>
            <person name="Tsuchikane K."/>
            <person name="Hirakata S."/>
            <person name="Uohara A."/>
            <person name="Shimodaira J."/>
            <person name="Ohji S."/>
            <person name="Ichikawa N."/>
            <person name="Kimura A."/>
            <person name="Yamazoe A."/>
            <person name="Fujita N."/>
        </authorList>
    </citation>
    <scope>NUCLEOTIDE SEQUENCE [LARGE SCALE GENOMIC DNA]</scope>
    <source>
        <strain evidence="1 2">NBRC 15100</strain>
    </source>
</reference>
<sequence length="227" mass="24173">MSLNPNQVAIFQFLEKAAIQGAPCPQNVDIVGVTSFTHPKSVCKALTALEKAGFISIRLDNNRRAITICSTGATTGLTNLESGRRFGLSRSAEAREERLEKLFALLNDAAENGLPCPLTRDLAPAIGSRSGSSIDAYLRMLANSGKIALRGFSGGRVVTIVATGKSTAEVPGVELTSERRPSNVTILSIMPTQPRVFRDPCPGCGVRMDADPAMCCDRGRALRKLVA</sequence>
<dbReference type="Gene3D" id="1.10.10.10">
    <property type="entry name" value="Winged helix-like DNA-binding domain superfamily/Winged helix DNA-binding domain"/>
    <property type="match status" value="1"/>
</dbReference>
<keyword evidence="2" id="KW-1185">Reference proteome</keyword>
<dbReference type="EMBL" id="BBPI01000069">
    <property type="protein sequence ID" value="GAM01903.1"/>
    <property type="molecule type" value="Genomic_DNA"/>
</dbReference>
<accession>A0A0A1W9A6</accession>
<organism evidence="1 2">
    <name type="scientific">Sphingomonas parapaucimobilis NBRC 15100</name>
    <dbReference type="NCBI Taxonomy" id="1219049"/>
    <lineage>
        <taxon>Bacteria</taxon>
        <taxon>Pseudomonadati</taxon>
        <taxon>Pseudomonadota</taxon>
        <taxon>Alphaproteobacteria</taxon>
        <taxon>Sphingomonadales</taxon>
        <taxon>Sphingomonadaceae</taxon>
        <taxon>Sphingomonas</taxon>
    </lineage>
</organism>
<dbReference type="RefSeq" id="WP_042489311.1">
    <property type="nucleotide sequence ID" value="NZ_BBPI01000069.1"/>
</dbReference>
<dbReference type="Proteomes" id="UP000032305">
    <property type="component" value="Unassembled WGS sequence"/>
</dbReference>